<dbReference type="EMBL" id="JACHXD010000001">
    <property type="protein sequence ID" value="MBB3117286.1"/>
    <property type="molecule type" value="Genomic_DNA"/>
</dbReference>
<evidence type="ECO:0000313" key="3">
    <source>
        <dbReference type="Proteomes" id="UP000541535"/>
    </source>
</evidence>
<keyword evidence="1" id="KW-1133">Transmembrane helix</keyword>
<sequence length="548" mass="60391">MKAAKDEIQGGLRQRMSWLHTWGGLWVCWLAFIIFLPGTLSVFSGPITHWMEPEHRPEKEVPAFVAPSSHAAALEHGLRYLREHAPNSNLWEMWPRAGEDSFMVYWLDEKNRFADVRLSTATGQPVTEAEHADVRETAGGNHFILFHYRLHAGTAGVWIVGAASIAMLVALISGVITHKRIFKDFFTFRPAKGQRSWLDAHNLMGVLTLPFLFIIVFSGVAISWDTLVPAVRWAQVVRTGEAAEVRDFGPQGQATGKKGELTALAPLVQQAEATLQSHTFAVVVNHPGDAGMKVQVYGMANPDIQQKHLLSSRGMLEFDGVSGALTKTKLAHAVDPHPARATMQALDDMHRLHFAGTTIRWLYFVSGLAGTALMATGAILFMVKRRQKSLREFGDSTQRFYRICEVLNLAAIAGLVLACIGYLWGNRLLPVKLHERHDWEIAVFFSVWLVALLHALLRPSAQGWREQLLLGGAMCVALPLLNWITAGQHLFGYWLNGDLERGSVELVTVALGLGLLYAARKVGSRIAAASAKAQAKASAVLQTERAGA</sequence>
<feature type="transmembrane region" description="Helical" evidence="1">
    <location>
        <begin position="155"/>
        <end position="176"/>
    </location>
</feature>
<evidence type="ECO:0000313" key="2">
    <source>
        <dbReference type="EMBL" id="MBB3117286.1"/>
    </source>
</evidence>
<accession>A0A7W5B651</accession>
<organism evidence="2 3">
    <name type="scientific">Pseudoduganella violacea</name>
    <dbReference type="NCBI Taxonomy" id="1715466"/>
    <lineage>
        <taxon>Bacteria</taxon>
        <taxon>Pseudomonadati</taxon>
        <taxon>Pseudomonadota</taxon>
        <taxon>Betaproteobacteria</taxon>
        <taxon>Burkholderiales</taxon>
        <taxon>Oxalobacteraceae</taxon>
        <taxon>Telluria group</taxon>
        <taxon>Pseudoduganella</taxon>
    </lineage>
</organism>
<dbReference type="PANTHER" id="PTHR34219">
    <property type="entry name" value="IRON-REGULATED INNER MEMBRANE PROTEIN-RELATED"/>
    <property type="match status" value="1"/>
</dbReference>
<proteinExistence type="predicted"/>
<keyword evidence="3" id="KW-1185">Reference proteome</keyword>
<evidence type="ECO:0000256" key="1">
    <source>
        <dbReference type="SAM" id="Phobius"/>
    </source>
</evidence>
<dbReference type="AlphaFoldDB" id="A0A7W5B651"/>
<feature type="transmembrane region" description="Helical" evidence="1">
    <location>
        <begin position="197"/>
        <end position="224"/>
    </location>
</feature>
<feature type="transmembrane region" description="Helical" evidence="1">
    <location>
        <begin position="361"/>
        <end position="383"/>
    </location>
</feature>
<dbReference type="PANTHER" id="PTHR34219:SF4">
    <property type="entry name" value="PEPSY DOMAIN-CONTAINING PROTEIN"/>
    <property type="match status" value="1"/>
</dbReference>
<reference evidence="2 3" key="1">
    <citation type="submission" date="2020-08" db="EMBL/GenBank/DDBJ databases">
        <title>Genomic Encyclopedia of Type Strains, Phase III (KMG-III): the genomes of soil and plant-associated and newly described type strains.</title>
        <authorList>
            <person name="Whitman W."/>
        </authorList>
    </citation>
    <scope>NUCLEOTIDE SEQUENCE [LARGE SCALE GENOMIC DNA]</scope>
    <source>
        <strain evidence="2 3">CECT 8897</strain>
    </source>
</reference>
<feature type="transmembrane region" description="Helical" evidence="1">
    <location>
        <begin position="503"/>
        <end position="519"/>
    </location>
</feature>
<dbReference type="Proteomes" id="UP000541535">
    <property type="component" value="Unassembled WGS sequence"/>
</dbReference>
<feature type="transmembrane region" description="Helical" evidence="1">
    <location>
        <begin position="439"/>
        <end position="457"/>
    </location>
</feature>
<keyword evidence="1" id="KW-0472">Membrane</keyword>
<protein>
    <submittedName>
        <fullName evidence="2">Putative iron-regulated membrane protein</fullName>
    </submittedName>
</protein>
<keyword evidence="1" id="KW-0812">Transmembrane</keyword>
<dbReference type="RefSeq" id="WP_183439254.1">
    <property type="nucleotide sequence ID" value="NZ_JACHXD010000001.1"/>
</dbReference>
<feature type="transmembrane region" description="Helical" evidence="1">
    <location>
        <begin position="469"/>
        <end position="491"/>
    </location>
</feature>
<name>A0A7W5B651_9BURK</name>
<feature type="transmembrane region" description="Helical" evidence="1">
    <location>
        <begin position="403"/>
        <end position="424"/>
    </location>
</feature>
<feature type="transmembrane region" description="Helical" evidence="1">
    <location>
        <begin position="21"/>
        <end position="43"/>
    </location>
</feature>
<dbReference type="InterPro" id="IPR005625">
    <property type="entry name" value="PepSY-ass_TM"/>
</dbReference>
<comment type="caution">
    <text evidence="2">The sequence shown here is derived from an EMBL/GenBank/DDBJ whole genome shotgun (WGS) entry which is preliminary data.</text>
</comment>
<gene>
    <name evidence="2" type="ORF">FHS03_000305</name>
</gene>
<dbReference type="Pfam" id="PF03929">
    <property type="entry name" value="PepSY_TM"/>
    <property type="match status" value="1"/>
</dbReference>